<protein>
    <submittedName>
        <fullName evidence="2">Uncharacterized protein</fullName>
    </submittedName>
</protein>
<dbReference type="Proteomes" id="UP000655751">
    <property type="component" value="Unassembled WGS sequence"/>
</dbReference>
<dbReference type="EMBL" id="JADMLG010000010">
    <property type="protein sequence ID" value="MBH0779177.1"/>
    <property type="molecule type" value="Genomic_DNA"/>
</dbReference>
<organism evidence="2 3">
    <name type="scientific">Nocardia bovistercoris</name>
    <dbReference type="NCBI Taxonomy" id="2785916"/>
    <lineage>
        <taxon>Bacteria</taxon>
        <taxon>Bacillati</taxon>
        <taxon>Actinomycetota</taxon>
        <taxon>Actinomycetes</taxon>
        <taxon>Mycobacteriales</taxon>
        <taxon>Nocardiaceae</taxon>
        <taxon>Nocardia</taxon>
    </lineage>
</organism>
<proteinExistence type="predicted"/>
<comment type="caution">
    <text evidence="2">The sequence shown here is derived from an EMBL/GenBank/DDBJ whole genome shotgun (WGS) entry which is preliminary data.</text>
</comment>
<feature type="region of interest" description="Disordered" evidence="1">
    <location>
        <begin position="1"/>
        <end position="157"/>
    </location>
</feature>
<gene>
    <name evidence="2" type="ORF">IT779_23185</name>
</gene>
<evidence type="ECO:0000256" key="1">
    <source>
        <dbReference type="SAM" id="MobiDB-lite"/>
    </source>
</evidence>
<evidence type="ECO:0000313" key="2">
    <source>
        <dbReference type="EMBL" id="MBH0779177.1"/>
    </source>
</evidence>
<evidence type="ECO:0000313" key="3">
    <source>
        <dbReference type="Proteomes" id="UP000655751"/>
    </source>
</evidence>
<sequence>MSDREVPGRHNESSADRANARDKLRRQLEDMRSAEADPSSGNRTPKVTRLPRRPRRVTDDLRGAPDPQGGPVYDPAPTRPVSRSELQHETGRWPAGPTPKKPPTAPPQGNVVDLDALRRRRGGDDPRPTKARRITKKDERPAPTEDTPTPDDPANPN</sequence>
<dbReference type="RefSeq" id="WP_196151503.1">
    <property type="nucleotide sequence ID" value="NZ_JADMLG010000010.1"/>
</dbReference>
<reference evidence="2" key="1">
    <citation type="submission" date="2020-11" db="EMBL/GenBank/DDBJ databases">
        <title>Nocardia NEAU-351.nov., a novel actinomycete isolated from the cow dung.</title>
        <authorList>
            <person name="Zhang X."/>
        </authorList>
    </citation>
    <scope>NUCLEOTIDE SEQUENCE</scope>
    <source>
        <strain evidence="2">NEAU-351</strain>
    </source>
</reference>
<name>A0A931IFL3_9NOCA</name>
<feature type="compositionally biased region" description="Basic and acidic residues" evidence="1">
    <location>
        <begin position="1"/>
        <end position="35"/>
    </location>
</feature>
<accession>A0A931IFL3</accession>
<keyword evidence="3" id="KW-1185">Reference proteome</keyword>
<feature type="compositionally biased region" description="Pro residues" evidence="1">
    <location>
        <begin position="96"/>
        <end position="106"/>
    </location>
</feature>
<dbReference type="AlphaFoldDB" id="A0A931IFL3"/>